<accession>A0A3S3U672</accession>
<evidence type="ECO:0000259" key="5">
    <source>
        <dbReference type="PROSITE" id="PS51656"/>
    </source>
</evidence>
<dbReference type="GO" id="GO:0051539">
    <property type="term" value="F:4 iron, 4 sulfur cluster binding"/>
    <property type="evidence" value="ECO:0007669"/>
    <property type="project" value="UniProtKB-KW"/>
</dbReference>
<dbReference type="Gene3D" id="1.10.15.40">
    <property type="entry name" value="Electron transport complex subunit B, putative Fe-S cluster"/>
    <property type="match status" value="1"/>
</dbReference>
<protein>
    <submittedName>
        <fullName evidence="6">Putative Fe-S cluster</fullName>
    </submittedName>
</protein>
<dbReference type="EMBL" id="MTKO01000134">
    <property type="protein sequence ID" value="RWX43023.1"/>
    <property type="molecule type" value="Genomic_DNA"/>
</dbReference>
<keyword evidence="2" id="KW-0479">Metal-binding</keyword>
<evidence type="ECO:0000256" key="1">
    <source>
        <dbReference type="ARBA" id="ARBA00022485"/>
    </source>
</evidence>
<evidence type="ECO:0000256" key="3">
    <source>
        <dbReference type="ARBA" id="ARBA00023004"/>
    </source>
</evidence>
<name>A0A3S3U672_9BACT</name>
<dbReference type="InterPro" id="IPR007202">
    <property type="entry name" value="4Fe-4S_dom"/>
</dbReference>
<dbReference type="Pfam" id="PF12654">
    <property type="entry name" value="DUF3786"/>
    <property type="match status" value="1"/>
</dbReference>
<dbReference type="PROSITE" id="PS51656">
    <property type="entry name" value="4FE4S"/>
    <property type="match status" value="1"/>
</dbReference>
<keyword evidence="4" id="KW-0411">Iron-sulfur</keyword>
<proteinExistence type="predicted"/>
<dbReference type="Proteomes" id="UP000287853">
    <property type="component" value="Unassembled WGS sequence"/>
</dbReference>
<keyword evidence="7" id="KW-1185">Reference proteome</keyword>
<keyword evidence="1" id="KW-0004">4Fe-4S</keyword>
<dbReference type="GO" id="GO:0046872">
    <property type="term" value="F:metal ion binding"/>
    <property type="evidence" value="ECO:0007669"/>
    <property type="project" value="UniProtKB-KW"/>
</dbReference>
<organism evidence="6 7">
    <name type="scientific">Candidatus Electrothrix aarhusensis</name>
    <dbReference type="NCBI Taxonomy" id="1859131"/>
    <lineage>
        <taxon>Bacteria</taxon>
        <taxon>Pseudomonadati</taxon>
        <taxon>Thermodesulfobacteriota</taxon>
        <taxon>Desulfobulbia</taxon>
        <taxon>Desulfobulbales</taxon>
        <taxon>Desulfobulbaceae</taxon>
        <taxon>Candidatus Electrothrix</taxon>
    </lineage>
</organism>
<reference evidence="6 7" key="1">
    <citation type="submission" date="2017-01" db="EMBL/GenBank/DDBJ databases">
        <title>The cable genome- insights into the physiology and evolution of filamentous bacteria capable of sulfide oxidation via long distance electron transfer.</title>
        <authorList>
            <person name="Schreiber L."/>
            <person name="Bjerg J.T."/>
            <person name="Boggild A."/>
            <person name="Van De Vossenberg J."/>
            <person name="Meysman F."/>
            <person name="Nielsen L.P."/>
            <person name="Schramm A."/>
            <person name="Kjeldsen K.U."/>
        </authorList>
    </citation>
    <scope>NUCLEOTIDE SEQUENCE [LARGE SCALE GENOMIC DNA]</scope>
    <source>
        <strain evidence="6">MCF</strain>
    </source>
</reference>
<dbReference type="Pfam" id="PF04060">
    <property type="entry name" value="FeS"/>
    <property type="match status" value="1"/>
</dbReference>
<feature type="domain" description="4Fe-4S" evidence="5">
    <location>
        <begin position="1"/>
        <end position="57"/>
    </location>
</feature>
<gene>
    <name evidence="6" type="ORF">H206_03247</name>
</gene>
<evidence type="ECO:0000256" key="2">
    <source>
        <dbReference type="ARBA" id="ARBA00022723"/>
    </source>
</evidence>
<comment type="caution">
    <text evidence="6">The sequence shown here is derived from an EMBL/GenBank/DDBJ whole genome shotgun (WGS) entry which is preliminary data.</text>
</comment>
<evidence type="ECO:0000313" key="6">
    <source>
        <dbReference type="EMBL" id="RWX43023.1"/>
    </source>
</evidence>
<evidence type="ECO:0000256" key="4">
    <source>
        <dbReference type="ARBA" id="ARBA00023014"/>
    </source>
</evidence>
<dbReference type="AlphaFoldDB" id="A0A3S3U672"/>
<keyword evidence="3" id="KW-0408">Iron</keyword>
<dbReference type="InterPro" id="IPR024264">
    <property type="entry name" value="DUF3786"/>
</dbReference>
<sequence>MTPHEFLKYIPATNCGECGYAACLAFAVAVTKGGVTPDLCPYVQKDMLPAEFGAEKDGLDRVERGQDQRDMALVAHLKSKILSLDFYLLSRRLGTDWSADSPDQLRFSYLGRLILLGRDEVMMDGQQLVDPRDQILLYNYVAFGGDAGGERAEGELSGSTWVGMESLPNSIAKIRTLATYCEVRLSEQFSGRIQELAPLCEKIGGAEGNDEQGQSADFAAIIPVLPYVPLYFLFWDQDLEDGFEARVKILFDQHVMNFLDLESLVFAAERMADRLLELDRELTEGGGS</sequence>
<evidence type="ECO:0000313" key="7">
    <source>
        <dbReference type="Proteomes" id="UP000287853"/>
    </source>
</evidence>